<feature type="transmembrane region" description="Helical" evidence="1">
    <location>
        <begin position="121"/>
        <end position="140"/>
    </location>
</feature>
<keyword evidence="3" id="KW-1185">Reference proteome</keyword>
<dbReference type="RefSeq" id="WP_184382819.1">
    <property type="nucleotide sequence ID" value="NZ_JACIDJ010000001.1"/>
</dbReference>
<dbReference type="Proteomes" id="UP000553193">
    <property type="component" value="Unassembled WGS sequence"/>
</dbReference>
<keyword evidence="1" id="KW-1133">Transmembrane helix</keyword>
<feature type="transmembrane region" description="Helical" evidence="1">
    <location>
        <begin position="55"/>
        <end position="74"/>
    </location>
</feature>
<keyword evidence="1" id="KW-0472">Membrane</keyword>
<evidence type="ECO:0000256" key="1">
    <source>
        <dbReference type="SAM" id="Phobius"/>
    </source>
</evidence>
<dbReference type="AlphaFoldDB" id="A0A840AA62"/>
<organism evidence="2 3">
    <name type="scientific">Roseococcus suduntuyensis</name>
    <dbReference type="NCBI Taxonomy" id="455361"/>
    <lineage>
        <taxon>Bacteria</taxon>
        <taxon>Pseudomonadati</taxon>
        <taxon>Pseudomonadota</taxon>
        <taxon>Alphaproteobacteria</taxon>
        <taxon>Acetobacterales</taxon>
        <taxon>Roseomonadaceae</taxon>
        <taxon>Roseococcus</taxon>
    </lineage>
</organism>
<dbReference type="EMBL" id="JACIDJ010000001">
    <property type="protein sequence ID" value="MBB3897782.1"/>
    <property type="molecule type" value="Genomic_DNA"/>
</dbReference>
<evidence type="ECO:0000313" key="2">
    <source>
        <dbReference type="EMBL" id="MBB3897782.1"/>
    </source>
</evidence>
<feature type="transmembrane region" description="Helical" evidence="1">
    <location>
        <begin position="81"/>
        <end position="101"/>
    </location>
</feature>
<sequence length="162" mass="17345">MSVLAFHQGTIHLLYNYGNNVEALTAVIGRVQGPGWDIGRAMANPPVAGLHIPQFFSAMFWGGVWGILIAAVLRWTPLPDLFTATLIGAVGCTLVAVTLVAQMRGVPMYAGGNTQTLLRAGLINAAFGFGTGFLLRPLALRRMKAPPSARRAARPPPLRRQT</sequence>
<name>A0A840AA62_9PROT</name>
<protein>
    <submittedName>
        <fullName evidence="2">Uncharacterized protein</fullName>
    </submittedName>
</protein>
<keyword evidence="1" id="KW-0812">Transmembrane</keyword>
<accession>A0A840AA62</accession>
<gene>
    <name evidence="2" type="ORF">GGQ83_001208</name>
</gene>
<proteinExistence type="predicted"/>
<comment type="caution">
    <text evidence="2">The sequence shown here is derived from an EMBL/GenBank/DDBJ whole genome shotgun (WGS) entry which is preliminary data.</text>
</comment>
<reference evidence="2 3" key="1">
    <citation type="submission" date="2020-08" db="EMBL/GenBank/DDBJ databases">
        <title>Genomic Encyclopedia of Type Strains, Phase IV (KMG-IV): sequencing the most valuable type-strain genomes for metagenomic binning, comparative biology and taxonomic classification.</title>
        <authorList>
            <person name="Goeker M."/>
        </authorList>
    </citation>
    <scope>NUCLEOTIDE SEQUENCE [LARGE SCALE GENOMIC DNA]</scope>
    <source>
        <strain evidence="2 3">DSM 19979</strain>
    </source>
</reference>
<evidence type="ECO:0000313" key="3">
    <source>
        <dbReference type="Proteomes" id="UP000553193"/>
    </source>
</evidence>